<gene>
    <name evidence="3" type="ORF">MHBO_002703</name>
</gene>
<evidence type="ECO:0000313" key="4">
    <source>
        <dbReference type="Proteomes" id="UP001439008"/>
    </source>
</evidence>
<keyword evidence="1" id="KW-0863">Zinc-finger</keyword>
<feature type="domain" description="CCHC-type" evidence="2">
    <location>
        <begin position="201"/>
        <end position="216"/>
    </location>
</feature>
<keyword evidence="4" id="KW-1185">Reference proteome</keyword>
<keyword evidence="1" id="KW-0862">Zinc</keyword>
<proteinExistence type="predicted"/>
<sequence length="259" mass="30255">SFPKHGKSFQFLQNERKQQIMSTLVNRKSLQNNDFSLREDIITIEDESSDDSLKYSQKSDRFKSKIRSKNTNLSINFIDLSKIEETKNIWKSKPKLPNCTKIEKREKRIKKYYKNPSNRPFDRSDLLSCKKCHSVLHSSRFCGEKKAKNFCVQCGKETAKTNARGSCKNCVNEKFLEIRNSDLTNFFPKIFPNLTRKFSNCCNCGKKGHIHKNCSEKKLSPKVIKEGLRAKAHLAKKRKNKIAKSGFRRRMFPIKSKKY</sequence>
<name>A0ABV2AN79_9EUKA</name>
<dbReference type="InterPro" id="IPR001878">
    <property type="entry name" value="Znf_CCHC"/>
</dbReference>
<evidence type="ECO:0000259" key="2">
    <source>
        <dbReference type="PROSITE" id="PS50158"/>
    </source>
</evidence>
<organism evidence="3 4">
    <name type="scientific">Bonamia ostreae</name>
    <dbReference type="NCBI Taxonomy" id="126728"/>
    <lineage>
        <taxon>Eukaryota</taxon>
        <taxon>Sar</taxon>
        <taxon>Rhizaria</taxon>
        <taxon>Endomyxa</taxon>
        <taxon>Ascetosporea</taxon>
        <taxon>Haplosporida</taxon>
        <taxon>Bonamia</taxon>
    </lineage>
</organism>
<dbReference type="Proteomes" id="UP001439008">
    <property type="component" value="Unassembled WGS sequence"/>
</dbReference>
<keyword evidence="1" id="KW-0479">Metal-binding</keyword>
<dbReference type="PROSITE" id="PS50158">
    <property type="entry name" value="ZF_CCHC"/>
    <property type="match status" value="1"/>
</dbReference>
<dbReference type="EMBL" id="JBDODL010001097">
    <property type="protein sequence ID" value="MES1921121.1"/>
    <property type="molecule type" value="Genomic_DNA"/>
</dbReference>
<protein>
    <recommendedName>
        <fullName evidence="2">CCHC-type domain-containing protein</fullName>
    </recommendedName>
</protein>
<reference evidence="3 4" key="1">
    <citation type="journal article" date="2024" name="BMC Biol.">
        <title>Comparative genomics of Ascetosporea gives new insight into the evolutionary basis for animal parasitism in Rhizaria.</title>
        <authorList>
            <person name="Hiltunen Thoren M."/>
            <person name="Onut-Brannstrom I."/>
            <person name="Alfjorden A."/>
            <person name="Peckova H."/>
            <person name="Swords F."/>
            <person name="Hooper C."/>
            <person name="Holzer A.S."/>
            <person name="Bass D."/>
            <person name="Burki F."/>
        </authorList>
    </citation>
    <scope>NUCLEOTIDE SEQUENCE [LARGE SCALE GENOMIC DNA]</scope>
    <source>
        <strain evidence="3">20-A016</strain>
    </source>
</reference>
<evidence type="ECO:0000256" key="1">
    <source>
        <dbReference type="PROSITE-ProRule" id="PRU00047"/>
    </source>
</evidence>
<feature type="non-terminal residue" evidence="3">
    <location>
        <position position="1"/>
    </location>
</feature>
<accession>A0ABV2AN79</accession>
<comment type="caution">
    <text evidence="3">The sequence shown here is derived from an EMBL/GenBank/DDBJ whole genome shotgun (WGS) entry which is preliminary data.</text>
</comment>
<evidence type="ECO:0000313" key="3">
    <source>
        <dbReference type="EMBL" id="MES1921121.1"/>
    </source>
</evidence>